<dbReference type="GeneID" id="96088812"/>
<feature type="compositionally biased region" description="Basic and acidic residues" evidence="1">
    <location>
        <begin position="1"/>
        <end position="12"/>
    </location>
</feature>
<evidence type="ECO:0000313" key="3">
    <source>
        <dbReference type="Proteomes" id="UP001578633"/>
    </source>
</evidence>
<organism evidence="2 3">
    <name type="scientific">Alternaria dauci</name>
    <dbReference type="NCBI Taxonomy" id="48095"/>
    <lineage>
        <taxon>Eukaryota</taxon>
        <taxon>Fungi</taxon>
        <taxon>Dikarya</taxon>
        <taxon>Ascomycota</taxon>
        <taxon>Pezizomycotina</taxon>
        <taxon>Dothideomycetes</taxon>
        <taxon>Pleosporomycetidae</taxon>
        <taxon>Pleosporales</taxon>
        <taxon>Pleosporineae</taxon>
        <taxon>Pleosporaceae</taxon>
        <taxon>Alternaria</taxon>
        <taxon>Alternaria sect. Porri</taxon>
    </lineage>
</organism>
<evidence type="ECO:0000313" key="2">
    <source>
        <dbReference type="EMBL" id="KAL1793508.1"/>
    </source>
</evidence>
<comment type="caution">
    <text evidence="2">The sequence shown here is derived from an EMBL/GenBank/DDBJ whole genome shotgun (WGS) entry which is preliminary data.</text>
</comment>
<reference evidence="2 3" key="1">
    <citation type="submission" date="2024-09" db="EMBL/GenBank/DDBJ databases">
        <title>T2T genomes of carrot and Alternaria dauci and their utility for understanding host-pathogen interaction during carrot leaf blight disease.</title>
        <authorList>
            <person name="Liu W."/>
            <person name="Xu S."/>
            <person name="Ou C."/>
            <person name="Liu X."/>
            <person name="Zhuang F."/>
            <person name="Deng X.W."/>
        </authorList>
    </citation>
    <scope>NUCLEOTIDE SEQUENCE [LARGE SCALE GENOMIC DNA]</scope>
    <source>
        <strain evidence="2 3">A2016</strain>
    </source>
</reference>
<dbReference type="RefSeq" id="XP_069304092.1">
    <property type="nucleotide sequence ID" value="XM_069454669.1"/>
</dbReference>
<accession>A0ABR3UAI6</accession>
<feature type="compositionally biased region" description="Basic and acidic residues" evidence="1">
    <location>
        <begin position="46"/>
        <end position="65"/>
    </location>
</feature>
<gene>
    <name evidence="2" type="ORF">ACET3X_008490</name>
</gene>
<dbReference type="EMBL" id="JBHGVX010000008">
    <property type="protein sequence ID" value="KAL1793508.1"/>
    <property type="molecule type" value="Genomic_DNA"/>
</dbReference>
<name>A0ABR3UAI6_9PLEO</name>
<keyword evidence="3" id="KW-1185">Reference proteome</keyword>
<proteinExistence type="predicted"/>
<dbReference type="Proteomes" id="UP001578633">
    <property type="component" value="Chromosome 8"/>
</dbReference>
<sequence length="138" mass="15611">MRRLWAKREKGKWLGSEPDGNRLLCDLRALGQPTAKAKVAQKHEKHNQTSEKTTIRADVLRRERTLPAQQSSGSRPSLDGQPKQRSGPRTRPSDHGNVARKIKEMESRSIIKPMKGNKQPPTVEELQQIAADIRKGVY</sequence>
<evidence type="ECO:0000256" key="1">
    <source>
        <dbReference type="SAM" id="MobiDB-lite"/>
    </source>
</evidence>
<feature type="region of interest" description="Disordered" evidence="1">
    <location>
        <begin position="1"/>
        <end position="21"/>
    </location>
</feature>
<protein>
    <submittedName>
        <fullName evidence="2">Uncharacterized protein</fullName>
    </submittedName>
</protein>
<feature type="region of interest" description="Disordered" evidence="1">
    <location>
        <begin position="34"/>
        <end position="123"/>
    </location>
</feature>